<feature type="transmembrane region" description="Helical" evidence="1">
    <location>
        <begin position="182"/>
        <end position="203"/>
    </location>
</feature>
<dbReference type="AlphaFoldDB" id="A0AAJ6YDM6"/>
<dbReference type="Proteomes" id="UP000695007">
    <property type="component" value="Unplaced"/>
</dbReference>
<organism evidence="3 4">
    <name type="scientific">Ceratosolen solmsi marchali</name>
    <dbReference type="NCBI Taxonomy" id="326594"/>
    <lineage>
        <taxon>Eukaryota</taxon>
        <taxon>Metazoa</taxon>
        <taxon>Ecdysozoa</taxon>
        <taxon>Arthropoda</taxon>
        <taxon>Hexapoda</taxon>
        <taxon>Insecta</taxon>
        <taxon>Pterygota</taxon>
        <taxon>Neoptera</taxon>
        <taxon>Endopterygota</taxon>
        <taxon>Hymenoptera</taxon>
        <taxon>Apocrita</taxon>
        <taxon>Proctotrupomorpha</taxon>
        <taxon>Chalcidoidea</taxon>
        <taxon>Agaonidae</taxon>
        <taxon>Agaoninae</taxon>
        <taxon>Ceratosolen</taxon>
    </lineage>
</organism>
<dbReference type="Pfam" id="PF25085">
    <property type="entry name" value="DUF7802"/>
    <property type="match status" value="1"/>
</dbReference>
<name>A0AAJ6YDM6_9HYME</name>
<dbReference type="PANTHER" id="PTHR35982:SF1">
    <property type="entry name" value="SPIROCYCLASE, AVEC FAMILY"/>
    <property type="match status" value="1"/>
</dbReference>
<gene>
    <name evidence="4" type="primary">LOC105360836</name>
</gene>
<feature type="transmembrane region" description="Helical" evidence="1">
    <location>
        <begin position="107"/>
        <end position="126"/>
    </location>
</feature>
<feature type="transmembrane region" description="Helical" evidence="1">
    <location>
        <begin position="67"/>
        <end position="87"/>
    </location>
</feature>
<sequence>MEISSIPGFADEKTEIQFNGFWDWLVTYNDIFALWQAQPSFIYLQSLIIIGNLITLFHALKNGGRFIQLWIGIIIHGLVIETISYNLPNIDNFWHAQSPIIFLGRRLPLYIILIYVVFVYPAVIAVDRLKLPRWSEPFAAGLVVVLIDYPYDVMGVRLMHWTWHDTDPNILDRHYYVPWNSFYFHASFTASFTFWFHFSRFIVFGKTKKWNFTGFYLKEFGCTLIAAVLGMPGGVLLFILLYHPLHDVFKIHSEITLFLLFSIFLSIIWLSFPKIINTTYISTTKKTTNCVMLFYIFCYYIFFIGLAIFIDPASEISIGWHEPIGPCYENSSMLNALGQTLYKRKYLCLTDNDESYFGWSCLSNGIPPKNGARWYTICGAPFINRVEYIIILLTSSIFGCSFFFKTLYSNNITNRKCNYDNKIPTTNIEVNHNHM</sequence>
<keyword evidence="1" id="KW-0472">Membrane</keyword>
<reference evidence="4" key="1">
    <citation type="submission" date="2025-08" db="UniProtKB">
        <authorList>
            <consortium name="RefSeq"/>
        </authorList>
    </citation>
    <scope>IDENTIFICATION</scope>
</reference>
<evidence type="ECO:0000259" key="2">
    <source>
        <dbReference type="Pfam" id="PF25085"/>
    </source>
</evidence>
<feature type="transmembrane region" description="Helical" evidence="1">
    <location>
        <begin position="255"/>
        <end position="272"/>
    </location>
</feature>
<protein>
    <submittedName>
        <fullName evidence="4">Uncharacterized protein LOC105360836</fullName>
    </submittedName>
</protein>
<evidence type="ECO:0000313" key="4">
    <source>
        <dbReference type="RefSeq" id="XP_011496137.1"/>
    </source>
</evidence>
<accession>A0AAJ6YDM6</accession>
<keyword evidence="3" id="KW-1185">Reference proteome</keyword>
<feature type="transmembrane region" description="Helical" evidence="1">
    <location>
        <begin position="224"/>
        <end position="243"/>
    </location>
</feature>
<feature type="transmembrane region" description="Helical" evidence="1">
    <location>
        <begin position="292"/>
        <end position="310"/>
    </location>
</feature>
<feature type="transmembrane region" description="Helical" evidence="1">
    <location>
        <begin position="388"/>
        <end position="408"/>
    </location>
</feature>
<evidence type="ECO:0000313" key="3">
    <source>
        <dbReference type="Proteomes" id="UP000695007"/>
    </source>
</evidence>
<evidence type="ECO:0000256" key="1">
    <source>
        <dbReference type="SAM" id="Phobius"/>
    </source>
</evidence>
<keyword evidence="1" id="KW-1133">Transmembrane helix</keyword>
<keyword evidence="1" id="KW-0812">Transmembrane</keyword>
<dbReference type="PANTHER" id="PTHR35982">
    <property type="entry name" value="AGAP005361-PA"/>
    <property type="match status" value="1"/>
</dbReference>
<dbReference type="KEGG" id="csol:105360836"/>
<proteinExistence type="predicted"/>
<dbReference type="GeneID" id="105360836"/>
<feature type="transmembrane region" description="Helical" evidence="1">
    <location>
        <begin position="138"/>
        <end position="162"/>
    </location>
</feature>
<feature type="transmembrane region" description="Helical" evidence="1">
    <location>
        <begin position="41"/>
        <end position="60"/>
    </location>
</feature>
<dbReference type="InterPro" id="IPR056704">
    <property type="entry name" value="DUF7802"/>
</dbReference>
<feature type="domain" description="DUF7802" evidence="2">
    <location>
        <begin position="21"/>
        <end position="406"/>
    </location>
</feature>
<dbReference type="RefSeq" id="XP_011496137.1">
    <property type="nucleotide sequence ID" value="XM_011497835.1"/>
</dbReference>